<dbReference type="Pfam" id="PF08282">
    <property type="entry name" value="Hydrolase_3"/>
    <property type="match status" value="1"/>
</dbReference>
<gene>
    <name evidence="1" type="ORF">JK358_30350</name>
</gene>
<name>A0ABS1MDR8_9NOCA</name>
<dbReference type="RefSeq" id="WP_201954477.1">
    <property type="nucleotide sequence ID" value="NZ_JAERRJ010000013.1"/>
</dbReference>
<accession>A0ABS1MDR8</accession>
<reference evidence="1 2" key="1">
    <citation type="submission" date="2021-01" db="EMBL/GenBank/DDBJ databases">
        <title>WGS of actinomycetes isolated from Thailand.</title>
        <authorList>
            <person name="Thawai C."/>
        </authorList>
    </citation>
    <scope>NUCLEOTIDE SEQUENCE [LARGE SCALE GENOMIC DNA]</scope>
    <source>
        <strain evidence="1 2">LPG 2</strain>
    </source>
</reference>
<dbReference type="EMBL" id="JAERRJ010000013">
    <property type="protein sequence ID" value="MBL1078712.1"/>
    <property type="molecule type" value="Genomic_DNA"/>
</dbReference>
<keyword evidence="2" id="KW-1185">Reference proteome</keyword>
<dbReference type="InterPro" id="IPR023214">
    <property type="entry name" value="HAD_sf"/>
</dbReference>
<evidence type="ECO:0000313" key="2">
    <source>
        <dbReference type="Proteomes" id="UP000602198"/>
    </source>
</evidence>
<dbReference type="Gene3D" id="3.30.1240.10">
    <property type="match status" value="1"/>
</dbReference>
<proteinExistence type="predicted"/>
<sequence>MATLDARTMVFDIDGTLCFDGRTIDPRIVSAIESGAESGFHMVFASARPIRDILPVLAGAFDSATLIGGNGTFVSIAGEVRARAAFAPALVPTLLALITRYEATYIADGPWDYTYTGAPDHPIRNLLDQGKLARNVALHTHSQLIKFLILTATDMHALAEDLRALGLSPYHHLDHNVIDLAPALTTKWEALSAIGHHDYIAFGNDINDIDLLSNARHAIRVGNHPSLAAIAHTTVAPDSAAVAAEITRLTTTA</sequence>
<organism evidence="1 2">
    <name type="scientific">Nocardia acididurans</name>
    <dbReference type="NCBI Taxonomy" id="2802282"/>
    <lineage>
        <taxon>Bacteria</taxon>
        <taxon>Bacillati</taxon>
        <taxon>Actinomycetota</taxon>
        <taxon>Actinomycetes</taxon>
        <taxon>Mycobacteriales</taxon>
        <taxon>Nocardiaceae</taxon>
        <taxon>Nocardia</taxon>
    </lineage>
</organism>
<dbReference type="PANTHER" id="PTHR10000">
    <property type="entry name" value="PHOSPHOSERINE PHOSPHATASE"/>
    <property type="match status" value="1"/>
</dbReference>
<dbReference type="PANTHER" id="PTHR10000:SF53">
    <property type="entry name" value="5-AMINO-6-(5-PHOSPHO-D-RIBITYLAMINO)URACIL PHOSPHATASE YBJI-RELATED"/>
    <property type="match status" value="1"/>
</dbReference>
<evidence type="ECO:0000313" key="1">
    <source>
        <dbReference type="EMBL" id="MBL1078712.1"/>
    </source>
</evidence>
<dbReference type="Gene3D" id="3.40.50.1000">
    <property type="entry name" value="HAD superfamily/HAD-like"/>
    <property type="match status" value="1"/>
</dbReference>
<comment type="caution">
    <text evidence="1">The sequence shown here is derived from an EMBL/GenBank/DDBJ whole genome shotgun (WGS) entry which is preliminary data.</text>
</comment>
<dbReference type="Proteomes" id="UP000602198">
    <property type="component" value="Unassembled WGS sequence"/>
</dbReference>
<protein>
    <submittedName>
        <fullName evidence="1">HAD family phosphatase</fullName>
    </submittedName>
</protein>
<dbReference type="InterPro" id="IPR036412">
    <property type="entry name" value="HAD-like_sf"/>
</dbReference>
<dbReference type="SUPFAM" id="SSF56784">
    <property type="entry name" value="HAD-like"/>
    <property type="match status" value="1"/>
</dbReference>